<feature type="domain" description="Mycothiol-dependent maleylpyruvate isomerase metal-binding" evidence="1">
    <location>
        <begin position="8"/>
        <end position="126"/>
    </location>
</feature>
<dbReference type="Proteomes" id="UP001385809">
    <property type="component" value="Unassembled WGS sequence"/>
</dbReference>
<protein>
    <submittedName>
        <fullName evidence="2">TIGR03086 family metal-binding protein</fullName>
    </submittedName>
</protein>
<dbReference type="EMBL" id="JBBEGN010000012">
    <property type="protein sequence ID" value="MEJ2870398.1"/>
    <property type="molecule type" value="Genomic_DNA"/>
</dbReference>
<accession>A0ABU8MVG7</accession>
<evidence type="ECO:0000313" key="3">
    <source>
        <dbReference type="Proteomes" id="UP001385809"/>
    </source>
</evidence>
<dbReference type="RefSeq" id="WP_337696965.1">
    <property type="nucleotide sequence ID" value="NZ_JBBEGN010000012.1"/>
</dbReference>
<sequence length="190" mass="20855">MDAAQEYREIADRFTQVVEGVPDEDTWNRQSPVPEWTARDVVAHLVEWFPPFLEGGAGVHLPSGPPVKEDPVAAWRTLSNGVQALLEDPATADRQLVNPHIGTVPLPQAVLQFFAGDVFMHTWDLARATGQDERLDPDRCAALLAGLEPMDEILRASGQYGPKVEVGPEADVQTRMLAFIGRDVAAPRVQ</sequence>
<organism evidence="2 3">
    <name type="scientific">Actinomycetospora aurantiaca</name>
    <dbReference type="NCBI Taxonomy" id="3129233"/>
    <lineage>
        <taxon>Bacteria</taxon>
        <taxon>Bacillati</taxon>
        <taxon>Actinomycetota</taxon>
        <taxon>Actinomycetes</taxon>
        <taxon>Pseudonocardiales</taxon>
        <taxon>Pseudonocardiaceae</taxon>
        <taxon>Actinomycetospora</taxon>
    </lineage>
</organism>
<dbReference type="NCBIfam" id="TIGR03086">
    <property type="entry name" value="TIGR03086 family metal-binding protein"/>
    <property type="match status" value="1"/>
</dbReference>
<reference evidence="2 3" key="1">
    <citation type="submission" date="2024-03" db="EMBL/GenBank/DDBJ databases">
        <title>Actinomycetospora sp. OC33-EN08, a novel actinomycete isolated from wild orchid (Aerides multiflora).</title>
        <authorList>
            <person name="Suriyachadkun C."/>
        </authorList>
    </citation>
    <scope>NUCLEOTIDE SEQUENCE [LARGE SCALE GENOMIC DNA]</scope>
    <source>
        <strain evidence="2 3">OC33-EN08</strain>
    </source>
</reference>
<dbReference type="InterPro" id="IPR017517">
    <property type="entry name" value="Maleyloyr_isom"/>
</dbReference>
<dbReference type="InterPro" id="IPR034660">
    <property type="entry name" value="DinB/YfiT-like"/>
</dbReference>
<dbReference type="InterPro" id="IPR017520">
    <property type="entry name" value="CHP03086"/>
</dbReference>
<evidence type="ECO:0000313" key="2">
    <source>
        <dbReference type="EMBL" id="MEJ2870398.1"/>
    </source>
</evidence>
<dbReference type="NCBIfam" id="TIGR03083">
    <property type="entry name" value="maleylpyruvate isomerase family mycothiol-dependent enzyme"/>
    <property type="match status" value="1"/>
</dbReference>
<dbReference type="Gene3D" id="1.20.120.450">
    <property type="entry name" value="dinb family like domain"/>
    <property type="match status" value="1"/>
</dbReference>
<comment type="caution">
    <text evidence="2">The sequence shown here is derived from an EMBL/GenBank/DDBJ whole genome shotgun (WGS) entry which is preliminary data.</text>
</comment>
<dbReference type="InterPro" id="IPR024344">
    <property type="entry name" value="MDMPI_metal-binding"/>
</dbReference>
<dbReference type="Pfam" id="PF11716">
    <property type="entry name" value="MDMPI_N"/>
    <property type="match status" value="1"/>
</dbReference>
<keyword evidence="3" id="KW-1185">Reference proteome</keyword>
<proteinExistence type="predicted"/>
<evidence type="ECO:0000259" key="1">
    <source>
        <dbReference type="Pfam" id="PF11716"/>
    </source>
</evidence>
<gene>
    <name evidence="2" type="ORF">WCD74_21690</name>
</gene>
<name>A0ABU8MVG7_9PSEU</name>
<dbReference type="SUPFAM" id="SSF109854">
    <property type="entry name" value="DinB/YfiT-like putative metalloenzymes"/>
    <property type="match status" value="1"/>
</dbReference>